<keyword evidence="4" id="KW-1185">Reference proteome</keyword>
<gene>
    <name evidence="3" type="ORF">OPV22_030193</name>
</gene>
<keyword evidence="2" id="KW-0378">Hydrolase</keyword>
<accession>A0AAV8P6U8</accession>
<reference evidence="3 4" key="1">
    <citation type="submission" date="2022-12" db="EMBL/GenBank/DDBJ databases">
        <title>Chromosome-scale assembly of the Ensete ventricosum genome.</title>
        <authorList>
            <person name="Dussert Y."/>
            <person name="Stocks J."/>
            <person name="Wendawek A."/>
            <person name="Woldeyes F."/>
            <person name="Nichols R.A."/>
            <person name="Borrell J.S."/>
        </authorList>
    </citation>
    <scope>NUCLEOTIDE SEQUENCE [LARGE SCALE GENOMIC DNA]</scope>
    <source>
        <strain evidence="4">cv. Maze</strain>
        <tissue evidence="3">Seeds</tissue>
    </source>
</reference>
<evidence type="ECO:0000313" key="4">
    <source>
        <dbReference type="Proteomes" id="UP001222027"/>
    </source>
</evidence>
<dbReference type="GO" id="GO:0016297">
    <property type="term" value="F:fatty acyl-[ACP] hydrolase activity"/>
    <property type="evidence" value="ECO:0007669"/>
    <property type="project" value="TreeGrafter"/>
</dbReference>
<dbReference type="PANTHER" id="PTHR31793">
    <property type="entry name" value="4-HYDROXYBENZOYL-COA THIOESTERASE FAMILY MEMBER"/>
    <property type="match status" value="1"/>
</dbReference>
<name>A0AAV8P6U8_ENSVE</name>
<evidence type="ECO:0000313" key="3">
    <source>
        <dbReference type="EMBL" id="KAJ8467641.1"/>
    </source>
</evidence>
<dbReference type="InterPro" id="IPR050563">
    <property type="entry name" value="4-hydroxybenzoyl-CoA_TE"/>
</dbReference>
<dbReference type="AlphaFoldDB" id="A0AAV8P6U8"/>
<dbReference type="SUPFAM" id="SSF54637">
    <property type="entry name" value="Thioesterase/thiol ester dehydrase-isomerase"/>
    <property type="match status" value="1"/>
</dbReference>
<dbReference type="GO" id="GO:0009507">
    <property type="term" value="C:chloroplast"/>
    <property type="evidence" value="ECO:0007669"/>
    <property type="project" value="TreeGrafter"/>
</dbReference>
<sequence>MAMQLLSRGLVHDARVPFSPSSATRWRRCDARLSAVGAALPIHLMQSGTRGGSVLRRSCGRCVRPVAARSTEAPGSVGDIRTHKFLEVELNVRDYELDQFGVVNNAVYANYCQHGGCRSQCGRHKLLEKIGVSVDAVARTGNSFALSDLRLKYISPLRSQDKFVLKVRVAGVTAARILIEHFIYKLPDLQPILEATATVVCLDGSYRPIRVPSELSAKLLQFSSDDSE</sequence>
<comment type="similarity">
    <text evidence="1">Belongs to the 4-hydroxybenzoyl-CoA thioesterase family.</text>
</comment>
<dbReference type="EMBL" id="JAQQAF010000008">
    <property type="protein sequence ID" value="KAJ8467641.1"/>
    <property type="molecule type" value="Genomic_DNA"/>
</dbReference>
<organism evidence="3 4">
    <name type="scientific">Ensete ventricosum</name>
    <name type="common">Abyssinian banana</name>
    <name type="synonym">Musa ensete</name>
    <dbReference type="NCBI Taxonomy" id="4639"/>
    <lineage>
        <taxon>Eukaryota</taxon>
        <taxon>Viridiplantae</taxon>
        <taxon>Streptophyta</taxon>
        <taxon>Embryophyta</taxon>
        <taxon>Tracheophyta</taxon>
        <taxon>Spermatophyta</taxon>
        <taxon>Magnoliopsida</taxon>
        <taxon>Liliopsida</taxon>
        <taxon>Zingiberales</taxon>
        <taxon>Musaceae</taxon>
        <taxon>Ensete</taxon>
    </lineage>
</organism>
<dbReference type="Pfam" id="PF13279">
    <property type="entry name" value="4HBT_2"/>
    <property type="match status" value="1"/>
</dbReference>
<evidence type="ECO:0000256" key="1">
    <source>
        <dbReference type="ARBA" id="ARBA00005953"/>
    </source>
</evidence>
<comment type="caution">
    <text evidence="3">The sequence shown here is derived from an EMBL/GenBank/DDBJ whole genome shotgun (WGS) entry which is preliminary data.</text>
</comment>
<protein>
    <recommendedName>
        <fullName evidence="5">Thioesterase domain-containing protein</fullName>
    </recommendedName>
</protein>
<dbReference type="Gene3D" id="3.10.129.10">
    <property type="entry name" value="Hotdog Thioesterase"/>
    <property type="match status" value="1"/>
</dbReference>
<dbReference type="PANTHER" id="PTHR31793:SF27">
    <property type="entry name" value="NOVEL THIOESTERASE SUPERFAMILY DOMAIN AND SAPOSIN A-TYPE DOMAIN CONTAINING PROTEIN (0610012H03RIK)"/>
    <property type="match status" value="1"/>
</dbReference>
<dbReference type="Proteomes" id="UP001222027">
    <property type="component" value="Unassembled WGS sequence"/>
</dbReference>
<evidence type="ECO:0008006" key="5">
    <source>
        <dbReference type="Google" id="ProtNLM"/>
    </source>
</evidence>
<dbReference type="CDD" id="cd00586">
    <property type="entry name" value="4HBT"/>
    <property type="match status" value="1"/>
</dbReference>
<evidence type="ECO:0000256" key="2">
    <source>
        <dbReference type="ARBA" id="ARBA00022801"/>
    </source>
</evidence>
<proteinExistence type="inferred from homology"/>
<dbReference type="InterPro" id="IPR029069">
    <property type="entry name" value="HotDog_dom_sf"/>
</dbReference>